<comment type="caution">
    <text evidence="1">The sequence shown here is derived from an EMBL/GenBank/DDBJ whole genome shotgun (WGS) entry which is preliminary data.</text>
</comment>
<protein>
    <recommendedName>
        <fullName evidence="3">STAS/SEC14 domain-containing protein</fullName>
    </recommendedName>
</protein>
<reference evidence="1 2" key="1">
    <citation type="submission" date="2024-09" db="EMBL/GenBank/DDBJ databases">
        <title>Laminarin stimulates single cell rates of sulfate reduction while oxygen inhibits transcriptomic activity in coastal marine sediment.</title>
        <authorList>
            <person name="Lindsay M."/>
            <person name="Orcutt B."/>
            <person name="Emerson D."/>
            <person name="Stepanauskas R."/>
            <person name="D'Angelo T."/>
        </authorList>
    </citation>
    <scope>NUCLEOTIDE SEQUENCE [LARGE SCALE GENOMIC DNA]</scope>
    <source>
        <strain evidence="1">SAG AM-311-K15</strain>
    </source>
</reference>
<organism evidence="1 2">
    <name type="scientific">candidate division CSSED10-310 bacterium</name>
    <dbReference type="NCBI Taxonomy" id="2855610"/>
    <lineage>
        <taxon>Bacteria</taxon>
        <taxon>Bacteria division CSSED10-310</taxon>
    </lineage>
</organism>
<name>A0ABV6YZ86_UNCC1</name>
<sequence length="124" mass="13681">MLSKSRVRVDRLKNRIYLVLEGYHDLAEALRIKGLYKNAIAECRSGFTVLVDVSEYQPGPSEVQEVHAEAVQLAASAGVAKVARVVGQVPLGAMQLDRIARQKATYPAEHFETVQAAEAFLDRD</sequence>
<evidence type="ECO:0000313" key="1">
    <source>
        <dbReference type="EMBL" id="MFC1851511.1"/>
    </source>
</evidence>
<proteinExistence type="predicted"/>
<dbReference type="Proteomes" id="UP001594351">
    <property type="component" value="Unassembled WGS sequence"/>
</dbReference>
<keyword evidence="2" id="KW-1185">Reference proteome</keyword>
<accession>A0ABV6YZ86</accession>
<dbReference type="EMBL" id="JBHPBY010000195">
    <property type="protein sequence ID" value="MFC1851511.1"/>
    <property type="molecule type" value="Genomic_DNA"/>
</dbReference>
<evidence type="ECO:0008006" key="3">
    <source>
        <dbReference type="Google" id="ProtNLM"/>
    </source>
</evidence>
<evidence type="ECO:0000313" key="2">
    <source>
        <dbReference type="Proteomes" id="UP001594351"/>
    </source>
</evidence>
<gene>
    <name evidence="1" type="ORF">ACFL27_15045</name>
</gene>